<dbReference type="PANTHER" id="PTHR13381:SF0">
    <property type="entry name" value="MEDIATOR OF RNA POLYMERASE II TRANSCRIPTION SUBUNIT 21"/>
    <property type="match status" value="1"/>
</dbReference>
<keyword evidence="3 6" id="KW-0010">Activator</keyword>
<dbReference type="PANTHER" id="PTHR13381">
    <property type="entry name" value="RNA POLYMERASE II HOLOENZYME COMPONENT SRB7"/>
    <property type="match status" value="1"/>
</dbReference>
<keyword evidence="2 6" id="KW-0805">Transcription regulation</keyword>
<dbReference type="RefSeq" id="XP_024582446.1">
    <property type="nucleotide sequence ID" value="XM_024716894.1"/>
</dbReference>
<dbReference type="GO" id="GO:0006357">
    <property type="term" value="P:regulation of transcription by RNA polymerase II"/>
    <property type="evidence" value="ECO:0007669"/>
    <property type="project" value="TreeGrafter"/>
</dbReference>
<accession>A0A0P1AZ48</accession>
<dbReference type="AlphaFoldDB" id="A0A0P1AZ48"/>
<comment type="similarity">
    <text evidence="6">Belongs to the Mediator complex subunit 21 family.</text>
</comment>
<evidence type="ECO:0000256" key="3">
    <source>
        <dbReference type="ARBA" id="ARBA00023159"/>
    </source>
</evidence>
<evidence type="ECO:0000313" key="9">
    <source>
        <dbReference type="Proteomes" id="UP000054928"/>
    </source>
</evidence>
<keyword evidence="9" id="KW-1185">Reference proteome</keyword>
<dbReference type="OMA" id="EALLWNQ"/>
<dbReference type="GeneID" id="36397454"/>
<sequence length="139" mass="15952">MQTDEKNENENVDVTDGVITLDKVSLLQESVDKTALSMFNALRLLPLVTGDEANKQEAKDAIMTLANDVLRMVQETDVLIDDLPGLDKTEAEQMEEMRRLQIQSEEEAQNLRQVAEEAERWMERSRDSLRVISETRLHH</sequence>
<keyword evidence="4 6" id="KW-0804">Transcription</keyword>
<dbReference type="GO" id="GO:0003712">
    <property type="term" value="F:transcription coregulator activity"/>
    <property type="evidence" value="ECO:0007669"/>
    <property type="project" value="TreeGrafter"/>
</dbReference>
<comment type="subunit">
    <text evidence="6">Component of the Mediator complex.</text>
</comment>
<evidence type="ECO:0000256" key="2">
    <source>
        <dbReference type="ARBA" id="ARBA00023015"/>
    </source>
</evidence>
<proteinExistence type="inferred from homology"/>
<protein>
    <recommendedName>
        <fullName evidence="6">Mediator of RNA polymerase II transcription subunit 21</fullName>
    </recommendedName>
</protein>
<evidence type="ECO:0000256" key="6">
    <source>
        <dbReference type="RuleBase" id="RU366036"/>
    </source>
</evidence>
<comment type="subcellular location">
    <subcellularLocation>
        <location evidence="1 6">Nucleus</location>
    </subcellularLocation>
</comment>
<keyword evidence="7" id="KW-0175">Coiled coil</keyword>
<dbReference type="SUPFAM" id="SSF140718">
    <property type="entry name" value="Mediator hinge subcomplex-like"/>
    <property type="match status" value="1"/>
</dbReference>
<evidence type="ECO:0000256" key="5">
    <source>
        <dbReference type="ARBA" id="ARBA00023242"/>
    </source>
</evidence>
<evidence type="ECO:0000256" key="4">
    <source>
        <dbReference type="ARBA" id="ARBA00023163"/>
    </source>
</evidence>
<feature type="coiled-coil region" evidence="7">
    <location>
        <begin position="94"/>
        <end position="124"/>
    </location>
</feature>
<dbReference type="GO" id="GO:0016592">
    <property type="term" value="C:mediator complex"/>
    <property type="evidence" value="ECO:0007669"/>
    <property type="project" value="UniProtKB-UniRule"/>
</dbReference>
<evidence type="ECO:0000313" key="8">
    <source>
        <dbReference type="EMBL" id="CEG46077.1"/>
    </source>
</evidence>
<evidence type="ECO:0000256" key="7">
    <source>
        <dbReference type="SAM" id="Coils"/>
    </source>
</evidence>
<reference evidence="9" key="1">
    <citation type="submission" date="2014-09" db="EMBL/GenBank/DDBJ databases">
        <authorList>
            <person name="Sharma Rahul"/>
            <person name="Thines Marco"/>
        </authorList>
    </citation>
    <scope>NUCLEOTIDE SEQUENCE [LARGE SCALE GENOMIC DNA]</scope>
</reference>
<organism evidence="8 9">
    <name type="scientific">Plasmopara halstedii</name>
    <name type="common">Downy mildew of sunflower</name>
    <dbReference type="NCBI Taxonomy" id="4781"/>
    <lineage>
        <taxon>Eukaryota</taxon>
        <taxon>Sar</taxon>
        <taxon>Stramenopiles</taxon>
        <taxon>Oomycota</taxon>
        <taxon>Peronosporomycetes</taxon>
        <taxon>Peronosporales</taxon>
        <taxon>Peronosporaceae</taxon>
        <taxon>Plasmopara</taxon>
    </lineage>
</organism>
<keyword evidence="5 6" id="KW-0539">Nucleus</keyword>
<name>A0A0P1AZ48_PLAHL</name>
<dbReference type="InterPro" id="IPR037212">
    <property type="entry name" value="Med7/Med21-like"/>
</dbReference>
<evidence type="ECO:0000256" key="1">
    <source>
        <dbReference type="ARBA" id="ARBA00004123"/>
    </source>
</evidence>
<dbReference type="InterPro" id="IPR021384">
    <property type="entry name" value="Mediator_Med21"/>
</dbReference>
<dbReference type="Gene3D" id="6.10.280.10">
    <property type="entry name" value="Mediator complex, subunit Med21"/>
    <property type="match status" value="1"/>
</dbReference>
<dbReference type="Proteomes" id="UP000054928">
    <property type="component" value="Unassembled WGS sequence"/>
</dbReference>
<comment type="function">
    <text evidence="6">Component of the Mediator complex, a coactivator involved in the regulated transcription of nearly all RNA polymerase II-dependent genes. Mediator functions as a bridge to convey information from gene-specific regulatory proteins to the basal RNA polymerase II transcription machinery. Mediator is recruited to promoters by direct interactions with regulatory proteins and serves as a scaffold for the assembly of a functional preinitiation complex with RNA polymerase II and the general transcription factors.</text>
</comment>
<dbReference type="OrthoDB" id="526653at2759"/>
<dbReference type="Pfam" id="PF11221">
    <property type="entry name" value="Med21"/>
    <property type="match status" value="1"/>
</dbReference>
<dbReference type="EMBL" id="CCYD01001888">
    <property type="protein sequence ID" value="CEG46077.1"/>
    <property type="molecule type" value="Genomic_DNA"/>
</dbReference>